<name>A0A9R1XNG5_LACSA</name>
<evidence type="ECO:0008006" key="4">
    <source>
        <dbReference type="Google" id="ProtNLM"/>
    </source>
</evidence>
<gene>
    <name evidence="2" type="ORF">LSAT_V11C200097110</name>
</gene>
<dbReference type="AlphaFoldDB" id="A0A9R1XNG5"/>
<evidence type="ECO:0000313" key="3">
    <source>
        <dbReference type="Proteomes" id="UP000235145"/>
    </source>
</evidence>
<accession>A0A9R1XNG5</accession>
<evidence type="ECO:0000256" key="1">
    <source>
        <dbReference type="SAM" id="MobiDB-lite"/>
    </source>
</evidence>
<protein>
    <recommendedName>
        <fullName evidence="4">BED-type domain-containing protein</fullName>
    </recommendedName>
</protein>
<organism evidence="2 3">
    <name type="scientific">Lactuca sativa</name>
    <name type="common">Garden lettuce</name>
    <dbReference type="NCBI Taxonomy" id="4236"/>
    <lineage>
        <taxon>Eukaryota</taxon>
        <taxon>Viridiplantae</taxon>
        <taxon>Streptophyta</taxon>
        <taxon>Embryophyta</taxon>
        <taxon>Tracheophyta</taxon>
        <taxon>Spermatophyta</taxon>
        <taxon>Magnoliopsida</taxon>
        <taxon>eudicotyledons</taxon>
        <taxon>Gunneridae</taxon>
        <taxon>Pentapetalae</taxon>
        <taxon>asterids</taxon>
        <taxon>campanulids</taxon>
        <taxon>Asterales</taxon>
        <taxon>Asteraceae</taxon>
        <taxon>Cichorioideae</taxon>
        <taxon>Cichorieae</taxon>
        <taxon>Lactucinae</taxon>
        <taxon>Lactuca</taxon>
    </lineage>
</organism>
<comment type="caution">
    <text evidence="2">The sequence shown here is derived from an EMBL/GenBank/DDBJ whole genome shotgun (WGS) entry which is preliminary data.</text>
</comment>
<feature type="region of interest" description="Disordered" evidence="1">
    <location>
        <begin position="24"/>
        <end position="65"/>
    </location>
</feature>
<sequence>MTWCYKLGLQNKLYVNINIGDASNSDCESVSESEVGTNTNTKGKSKQRHNKSKQKEASTPPHALSVTKFPSIHTRRKRSPWWKHYRDTHDLNVVECIYCEIHISCANYNCAEEIKKCEGSLMNDEDWELDELETPNSSSRDGF</sequence>
<feature type="compositionally biased region" description="Basic residues" evidence="1">
    <location>
        <begin position="43"/>
        <end position="52"/>
    </location>
</feature>
<proteinExistence type="predicted"/>
<feature type="compositionally biased region" description="Polar residues" evidence="1">
    <location>
        <begin position="24"/>
        <end position="42"/>
    </location>
</feature>
<keyword evidence="3" id="KW-1185">Reference proteome</keyword>
<dbReference type="EMBL" id="NBSK02000002">
    <property type="protein sequence ID" value="KAJ0221425.1"/>
    <property type="molecule type" value="Genomic_DNA"/>
</dbReference>
<dbReference type="Proteomes" id="UP000235145">
    <property type="component" value="Unassembled WGS sequence"/>
</dbReference>
<reference evidence="2 3" key="1">
    <citation type="journal article" date="2017" name="Nat. Commun.">
        <title>Genome assembly with in vitro proximity ligation data and whole-genome triplication in lettuce.</title>
        <authorList>
            <person name="Reyes-Chin-Wo S."/>
            <person name="Wang Z."/>
            <person name="Yang X."/>
            <person name="Kozik A."/>
            <person name="Arikit S."/>
            <person name="Song C."/>
            <person name="Xia L."/>
            <person name="Froenicke L."/>
            <person name="Lavelle D.O."/>
            <person name="Truco M.J."/>
            <person name="Xia R."/>
            <person name="Zhu S."/>
            <person name="Xu C."/>
            <person name="Xu H."/>
            <person name="Xu X."/>
            <person name="Cox K."/>
            <person name="Korf I."/>
            <person name="Meyers B.C."/>
            <person name="Michelmore R.W."/>
        </authorList>
    </citation>
    <scope>NUCLEOTIDE SEQUENCE [LARGE SCALE GENOMIC DNA]</scope>
    <source>
        <strain evidence="3">cv. Salinas</strain>
        <tissue evidence="2">Seedlings</tissue>
    </source>
</reference>
<evidence type="ECO:0000313" key="2">
    <source>
        <dbReference type="EMBL" id="KAJ0221425.1"/>
    </source>
</evidence>